<evidence type="ECO:0000313" key="2">
    <source>
        <dbReference type="EMBL" id="MTW18185.1"/>
    </source>
</evidence>
<name>A0A9X5AUB2_9BRAD</name>
<dbReference type="CDD" id="cd00267">
    <property type="entry name" value="ABC_ATPase"/>
    <property type="match status" value="1"/>
</dbReference>
<evidence type="ECO:0000313" key="3">
    <source>
        <dbReference type="Proteomes" id="UP000438991"/>
    </source>
</evidence>
<protein>
    <submittedName>
        <fullName evidence="2">AAA family ATPase</fullName>
    </submittedName>
</protein>
<dbReference type="AlphaFoldDB" id="A0A9X5AUB2"/>
<dbReference type="InterPro" id="IPR027417">
    <property type="entry name" value="P-loop_NTPase"/>
</dbReference>
<dbReference type="Pfam" id="PF13521">
    <property type="entry name" value="AAA_28"/>
    <property type="match status" value="1"/>
</dbReference>
<accession>A0A9X5AUB2</accession>
<dbReference type="EMBL" id="WNKV01000015">
    <property type="protein sequence ID" value="MTW18185.1"/>
    <property type="molecule type" value="Genomic_DNA"/>
</dbReference>
<reference evidence="2 3" key="1">
    <citation type="submission" date="2019-11" db="EMBL/GenBank/DDBJ databases">
        <title>Whole-genome sequence of Rhodoplanes serenus DSM 18633, type strain.</title>
        <authorList>
            <person name="Kyndt J.A."/>
            <person name="Meyer T.E."/>
        </authorList>
    </citation>
    <scope>NUCLEOTIDE SEQUENCE [LARGE SCALE GENOMIC DNA]</scope>
    <source>
        <strain evidence="2 3">DSM 18633</strain>
    </source>
</reference>
<dbReference type="InterPro" id="IPR038727">
    <property type="entry name" value="NadR/Ttd14_AAA_dom"/>
</dbReference>
<proteinExistence type="predicted"/>
<dbReference type="Gene3D" id="3.40.50.300">
    <property type="entry name" value="P-loop containing nucleotide triphosphate hydrolases"/>
    <property type="match status" value="1"/>
</dbReference>
<evidence type="ECO:0000259" key="1">
    <source>
        <dbReference type="Pfam" id="PF13521"/>
    </source>
</evidence>
<dbReference type="RefSeq" id="WP_155480685.1">
    <property type="nucleotide sequence ID" value="NZ_WNKV01000015.1"/>
</dbReference>
<dbReference type="SUPFAM" id="SSF52540">
    <property type="entry name" value="P-loop containing nucleoside triphosphate hydrolases"/>
    <property type="match status" value="1"/>
</dbReference>
<dbReference type="Proteomes" id="UP000438991">
    <property type="component" value="Unassembled WGS sequence"/>
</dbReference>
<comment type="caution">
    <text evidence="2">The sequence shown here is derived from an EMBL/GenBank/DDBJ whole genome shotgun (WGS) entry which is preliminary data.</text>
</comment>
<gene>
    <name evidence="2" type="ORF">GJ689_18455</name>
</gene>
<feature type="domain" description="NadR/Ttd14 AAA" evidence="1">
    <location>
        <begin position="9"/>
        <end position="171"/>
    </location>
</feature>
<organism evidence="2 3">
    <name type="scientific">Rhodoplanes serenus</name>
    <dbReference type="NCBI Taxonomy" id="200615"/>
    <lineage>
        <taxon>Bacteria</taxon>
        <taxon>Pseudomonadati</taxon>
        <taxon>Pseudomonadota</taxon>
        <taxon>Alphaproteobacteria</taxon>
        <taxon>Hyphomicrobiales</taxon>
        <taxon>Nitrobacteraceae</taxon>
        <taxon>Rhodoplanes</taxon>
    </lineage>
</organism>
<sequence length="195" mass="21614">MPDTPAPFHVITGGPGSGKSTLIDALEKAGFARTVEAGRAIIQDQVAIDGPALTWRDPMLFAELMLSWEMRSYRTAARRAGPVFFDRGVPDVIGYLVMLGRPVPPHMERAAAKLRYDRVFVAPPWPEIFTRDAERRQDFDEAVRTCEAMMITYRRLGYTPIALPRAAVAERLRFVLDTLGMATPLAAQEGPKAPC</sequence>